<dbReference type="InterPro" id="IPR013083">
    <property type="entry name" value="Znf_RING/FYVE/PHD"/>
</dbReference>
<dbReference type="eggNOG" id="KOG1609">
    <property type="taxonomic scope" value="Eukaryota"/>
</dbReference>
<dbReference type="HOGENOM" id="CLU_1879193_0_0_1"/>
<dbReference type="Proteomes" id="UP000009183">
    <property type="component" value="Chromosome 2"/>
</dbReference>
<feature type="domain" description="RING-CH-type" evidence="5">
    <location>
        <begin position="36"/>
        <end position="96"/>
    </location>
</feature>
<dbReference type="PANTHER" id="PTHR46214">
    <property type="entry name" value="ZINC FINGER, RING-CH-TYPE"/>
    <property type="match status" value="1"/>
</dbReference>
<dbReference type="OMA" id="PSSHDEC"/>
<evidence type="ECO:0000313" key="7">
    <source>
        <dbReference type="Proteomes" id="UP000009183"/>
    </source>
</evidence>
<protein>
    <recommendedName>
        <fullName evidence="5">RING-CH-type domain-containing protein</fullName>
    </recommendedName>
</protein>
<sequence>MDITLTTILVSNGDSRIQVVVSDGDQLSPKKPHLSRTPSSHDECRVCNADMEEDLIELGCHCRGWLAKAHRTCIDTWFRTRGSNKCEICKQVAVNVPPPESLPSGGFRPVCVALTILIFGLLLDVLVSIVFGVSLL</sequence>
<evidence type="ECO:0000259" key="5">
    <source>
        <dbReference type="PROSITE" id="PS51292"/>
    </source>
</evidence>
<evidence type="ECO:0000313" key="6">
    <source>
        <dbReference type="EMBL" id="CBI34630.3"/>
    </source>
</evidence>
<accession>D7TVV5</accession>
<keyword evidence="4" id="KW-0812">Transmembrane</keyword>
<reference evidence="7" key="1">
    <citation type="journal article" date="2007" name="Nature">
        <title>The grapevine genome sequence suggests ancestral hexaploidization in major angiosperm phyla.</title>
        <authorList>
            <consortium name="The French-Italian Public Consortium for Grapevine Genome Characterization."/>
            <person name="Jaillon O."/>
            <person name="Aury J.-M."/>
            <person name="Noel B."/>
            <person name="Policriti A."/>
            <person name="Clepet C."/>
            <person name="Casagrande A."/>
            <person name="Choisne N."/>
            <person name="Aubourg S."/>
            <person name="Vitulo N."/>
            <person name="Jubin C."/>
            <person name="Vezzi A."/>
            <person name="Legeai F."/>
            <person name="Hugueney P."/>
            <person name="Dasilva C."/>
            <person name="Horner D."/>
            <person name="Mica E."/>
            <person name="Jublot D."/>
            <person name="Poulain J."/>
            <person name="Bruyere C."/>
            <person name="Billault A."/>
            <person name="Segurens B."/>
            <person name="Gouyvenoux M."/>
            <person name="Ugarte E."/>
            <person name="Cattonaro F."/>
            <person name="Anthouard V."/>
            <person name="Vico V."/>
            <person name="Del Fabbro C."/>
            <person name="Alaux M."/>
            <person name="Di Gaspero G."/>
            <person name="Dumas V."/>
            <person name="Felice N."/>
            <person name="Paillard S."/>
            <person name="Juman I."/>
            <person name="Moroldo M."/>
            <person name="Scalabrin S."/>
            <person name="Canaguier A."/>
            <person name="Le Clainche I."/>
            <person name="Malacrida G."/>
            <person name="Durand E."/>
            <person name="Pesole G."/>
            <person name="Laucou V."/>
            <person name="Chatelet P."/>
            <person name="Merdinoglu D."/>
            <person name="Delledonne M."/>
            <person name="Pezzotti M."/>
            <person name="Lecharny A."/>
            <person name="Scarpelli C."/>
            <person name="Artiguenave F."/>
            <person name="Pe M.E."/>
            <person name="Valle G."/>
            <person name="Morgante M."/>
            <person name="Caboche M."/>
            <person name="Adam-Blondon A.-F."/>
            <person name="Weissenbach J."/>
            <person name="Quetier F."/>
            <person name="Wincker P."/>
        </authorList>
    </citation>
    <scope>NUCLEOTIDE SEQUENCE [LARGE SCALE GENOMIC DNA]</scope>
    <source>
        <strain evidence="7">cv. Pinot noir / PN40024</strain>
    </source>
</reference>
<dbReference type="PaxDb" id="29760-VIT_02s0025g03040.t01"/>
<organism evidence="6 7">
    <name type="scientific">Vitis vinifera</name>
    <name type="common">Grape</name>
    <dbReference type="NCBI Taxonomy" id="29760"/>
    <lineage>
        <taxon>Eukaryota</taxon>
        <taxon>Viridiplantae</taxon>
        <taxon>Streptophyta</taxon>
        <taxon>Embryophyta</taxon>
        <taxon>Tracheophyta</taxon>
        <taxon>Spermatophyta</taxon>
        <taxon>Magnoliopsida</taxon>
        <taxon>eudicotyledons</taxon>
        <taxon>Gunneridae</taxon>
        <taxon>Pentapetalae</taxon>
        <taxon>rosids</taxon>
        <taxon>Vitales</taxon>
        <taxon>Vitaceae</taxon>
        <taxon>Viteae</taxon>
        <taxon>Vitis</taxon>
    </lineage>
</organism>
<dbReference type="InterPro" id="IPR011016">
    <property type="entry name" value="Znf_RING-CH"/>
</dbReference>
<evidence type="ECO:0000256" key="4">
    <source>
        <dbReference type="SAM" id="Phobius"/>
    </source>
</evidence>
<name>D7TVV5_VITVI</name>
<dbReference type="SMART" id="SM00744">
    <property type="entry name" value="RINGv"/>
    <property type="match status" value="1"/>
</dbReference>
<dbReference type="PANTHER" id="PTHR46214:SF16">
    <property type="entry name" value="OS10G0481450 PROTEIN"/>
    <property type="match status" value="1"/>
</dbReference>
<keyword evidence="3" id="KW-0862">Zinc</keyword>
<keyword evidence="1" id="KW-0479">Metal-binding</keyword>
<keyword evidence="7" id="KW-1185">Reference proteome</keyword>
<dbReference type="Gene3D" id="3.30.40.10">
    <property type="entry name" value="Zinc/RING finger domain, C3HC4 (zinc finger)"/>
    <property type="match status" value="1"/>
</dbReference>
<evidence type="ECO:0000256" key="1">
    <source>
        <dbReference type="ARBA" id="ARBA00022723"/>
    </source>
</evidence>
<dbReference type="EMBL" id="FN596251">
    <property type="protein sequence ID" value="CBI34630.3"/>
    <property type="molecule type" value="Genomic_DNA"/>
</dbReference>
<keyword evidence="2" id="KW-0863">Zinc-finger</keyword>
<feature type="transmembrane region" description="Helical" evidence="4">
    <location>
        <begin position="110"/>
        <end position="133"/>
    </location>
</feature>
<proteinExistence type="predicted"/>
<evidence type="ECO:0000256" key="3">
    <source>
        <dbReference type="ARBA" id="ARBA00022833"/>
    </source>
</evidence>
<dbReference type="SUPFAM" id="SSF57850">
    <property type="entry name" value="RING/U-box"/>
    <property type="match status" value="1"/>
</dbReference>
<gene>
    <name evidence="6" type="ordered locus">VIT_02s0025g03040</name>
</gene>
<dbReference type="GO" id="GO:0008270">
    <property type="term" value="F:zinc ion binding"/>
    <property type="evidence" value="ECO:0007669"/>
    <property type="project" value="UniProtKB-KW"/>
</dbReference>
<dbReference type="InParanoid" id="D7TVV5"/>
<evidence type="ECO:0000256" key="2">
    <source>
        <dbReference type="ARBA" id="ARBA00022771"/>
    </source>
</evidence>
<dbReference type="PROSITE" id="PS51292">
    <property type="entry name" value="ZF_RING_CH"/>
    <property type="match status" value="1"/>
</dbReference>
<dbReference type="AlphaFoldDB" id="D7TVV5"/>
<keyword evidence="4" id="KW-1133">Transmembrane helix</keyword>
<dbReference type="Pfam" id="PF12906">
    <property type="entry name" value="RINGv"/>
    <property type="match status" value="1"/>
</dbReference>
<keyword evidence="4" id="KW-0472">Membrane</keyword>